<dbReference type="OrthoDB" id="2348006at2759"/>
<dbReference type="GO" id="GO:0006516">
    <property type="term" value="P:glycoprotein catabolic process"/>
    <property type="evidence" value="ECO:0007669"/>
    <property type="project" value="TreeGrafter"/>
</dbReference>
<evidence type="ECO:0000313" key="2">
    <source>
        <dbReference type="EMBL" id="ETO27915.1"/>
    </source>
</evidence>
<evidence type="ECO:0000259" key="1">
    <source>
        <dbReference type="Pfam" id="PF07971"/>
    </source>
</evidence>
<sequence>MDPTNFMPNPFYWQGNEEDLFAPYQFAFIADGSYQYLTSMYVRKLLAAKFLNSPHGLPGNDDYGTMSGWAVFGYLGFYPRAGDGMYILGSPLFSNVTIHRQRGDIHILAYNNSLENMFVKLFKVNGIAQTLPFFNIKDVVNGGTLEFWMTDIHS</sequence>
<evidence type="ECO:0000313" key="3">
    <source>
        <dbReference type="Proteomes" id="UP000023152"/>
    </source>
</evidence>
<dbReference type="EMBL" id="ASPP01006968">
    <property type="protein sequence ID" value="ETO27915.1"/>
    <property type="molecule type" value="Genomic_DNA"/>
</dbReference>
<gene>
    <name evidence="2" type="ORF">RFI_09216</name>
</gene>
<accession>X6NNT3</accession>
<keyword evidence="3" id="KW-1185">Reference proteome</keyword>
<dbReference type="PANTHER" id="PTHR12143">
    <property type="entry name" value="PEPTIDE N-GLYCANASE PNGASE -RELATED"/>
    <property type="match status" value="1"/>
</dbReference>
<reference evidence="2 3" key="1">
    <citation type="journal article" date="2013" name="Curr. Biol.">
        <title>The Genome of the Foraminiferan Reticulomyxa filosa.</title>
        <authorList>
            <person name="Glockner G."/>
            <person name="Hulsmann N."/>
            <person name="Schleicher M."/>
            <person name="Noegel A.A."/>
            <person name="Eichinger L."/>
            <person name="Gallinger C."/>
            <person name="Pawlowski J."/>
            <person name="Sierra R."/>
            <person name="Euteneuer U."/>
            <person name="Pillet L."/>
            <person name="Moustafa A."/>
            <person name="Platzer M."/>
            <person name="Groth M."/>
            <person name="Szafranski K."/>
            <person name="Schliwa M."/>
        </authorList>
    </citation>
    <scope>NUCLEOTIDE SEQUENCE [LARGE SCALE GENOMIC DNA]</scope>
</reference>
<dbReference type="PANTHER" id="PTHR12143:SF43">
    <property type="entry name" value="PUTATIVE-RELATED"/>
    <property type="match status" value="1"/>
</dbReference>
<dbReference type="Gene3D" id="1.20.1610.10">
    <property type="entry name" value="alpha-1,2-mannosidases domains"/>
    <property type="match status" value="1"/>
</dbReference>
<protein>
    <recommendedName>
        <fullName evidence="1">Glycosyl hydrolase family 92 domain-containing protein</fullName>
    </recommendedName>
</protein>
<dbReference type="GO" id="GO:0000224">
    <property type="term" value="F:peptide-N4-(N-acetyl-beta-glucosaminyl)asparagine amidase activity"/>
    <property type="evidence" value="ECO:0007669"/>
    <property type="project" value="TreeGrafter"/>
</dbReference>
<dbReference type="AlphaFoldDB" id="X6NNT3"/>
<dbReference type="GO" id="GO:0005634">
    <property type="term" value="C:nucleus"/>
    <property type="evidence" value="ECO:0007669"/>
    <property type="project" value="TreeGrafter"/>
</dbReference>
<dbReference type="GO" id="GO:0005829">
    <property type="term" value="C:cytosol"/>
    <property type="evidence" value="ECO:0007669"/>
    <property type="project" value="TreeGrafter"/>
</dbReference>
<dbReference type="Proteomes" id="UP000023152">
    <property type="component" value="Unassembled WGS sequence"/>
</dbReference>
<dbReference type="Gene3D" id="3.30.2080.10">
    <property type="entry name" value="GH92 mannosidase domain"/>
    <property type="match status" value="1"/>
</dbReference>
<name>X6NNT3_RETFI</name>
<dbReference type="InterPro" id="IPR050883">
    <property type="entry name" value="PNGase"/>
</dbReference>
<comment type="caution">
    <text evidence="2">The sequence shown here is derived from an EMBL/GenBank/DDBJ whole genome shotgun (WGS) entry which is preliminary data.</text>
</comment>
<proteinExistence type="predicted"/>
<dbReference type="InterPro" id="IPR012939">
    <property type="entry name" value="Glyco_hydro_92"/>
</dbReference>
<dbReference type="Pfam" id="PF07971">
    <property type="entry name" value="Glyco_hydro_92"/>
    <property type="match status" value="1"/>
</dbReference>
<organism evidence="2 3">
    <name type="scientific">Reticulomyxa filosa</name>
    <dbReference type="NCBI Taxonomy" id="46433"/>
    <lineage>
        <taxon>Eukaryota</taxon>
        <taxon>Sar</taxon>
        <taxon>Rhizaria</taxon>
        <taxon>Retaria</taxon>
        <taxon>Foraminifera</taxon>
        <taxon>Monothalamids</taxon>
        <taxon>Reticulomyxidae</taxon>
        <taxon>Reticulomyxa</taxon>
    </lineage>
</organism>
<feature type="domain" description="Glycosyl hydrolase family 92" evidence="1">
    <location>
        <begin position="9"/>
        <end position="150"/>
    </location>
</feature>